<dbReference type="EMBL" id="FRBG01000001">
    <property type="protein sequence ID" value="SHK41100.1"/>
    <property type="molecule type" value="Genomic_DNA"/>
</dbReference>
<dbReference type="InterPro" id="IPR023620">
    <property type="entry name" value="SmpB"/>
</dbReference>
<accession>A0A150FRP4</accession>
<dbReference type="Proteomes" id="UP000092605">
    <property type="component" value="Unassembled WGS sequence"/>
</dbReference>
<dbReference type="Pfam" id="PF01668">
    <property type="entry name" value="SmpB"/>
    <property type="match status" value="1"/>
</dbReference>
<dbReference type="NCBIfam" id="TIGR00086">
    <property type="entry name" value="smpB"/>
    <property type="match status" value="1"/>
</dbReference>
<evidence type="ECO:0000313" key="4">
    <source>
        <dbReference type="EMBL" id="KXZ40248.1"/>
    </source>
</evidence>
<comment type="caution">
    <text evidence="4">The sequence shown here is derived from an EMBL/GenBank/DDBJ whole genome shotgun (WGS) entry which is preliminary data.</text>
</comment>
<dbReference type="OrthoDB" id="9805462at2"/>
<dbReference type="HAMAP" id="MF_00023">
    <property type="entry name" value="SmpB"/>
    <property type="match status" value="1"/>
</dbReference>
<dbReference type="PROSITE" id="PS01317">
    <property type="entry name" value="SSRP"/>
    <property type="match status" value="1"/>
</dbReference>
<dbReference type="GO" id="GO:0005829">
    <property type="term" value="C:cytosol"/>
    <property type="evidence" value="ECO:0007669"/>
    <property type="project" value="TreeGrafter"/>
</dbReference>
<dbReference type="InterPro" id="IPR000037">
    <property type="entry name" value="SsrA-bd_prot"/>
</dbReference>
<dbReference type="GO" id="GO:0070930">
    <property type="term" value="P:trans-translation-dependent protein tagging"/>
    <property type="evidence" value="ECO:0007669"/>
    <property type="project" value="TreeGrafter"/>
</dbReference>
<dbReference type="NCBIfam" id="NF003843">
    <property type="entry name" value="PRK05422.1"/>
    <property type="match status" value="1"/>
</dbReference>
<dbReference type="SUPFAM" id="SSF74982">
    <property type="entry name" value="Small protein B (SmpB)"/>
    <property type="match status" value="1"/>
</dbReference>
<dbReference type="PATRIC" id="fig|1121328.3.peg.1332"/>
<evidence type="ECO:0000313" key="5">
    <source>
        <dbReference type="EMBL" id="SHK41100.1"/>
    </source>
</evidence>
<evidence type="ECO:0000256" key="1">
    <source>
        <dbReference type="ARBA" id="ARBA00022490"/>
    </source>
</evidence>
<dbReference type="CDD" id="cd09294">
    <property type="entry name" value="SmpB"/>
    <property type="match status" value="1"/>
</dbReference>
<comment type="subcellular location">
    <subcellularLocation>
        <location evidence="3">Cytoplasm</location>
    </subcellularLocation>
    <text evidence="3">The tmRNA-SmpB complex associates with stalled 70S ribosomes.</text>
</comment>
<organism evidence="4 6">
    <name type="scientific">Alkalithermobacter thermoalcaliphilus JW-YL-7 = DSM 7308</name>
    <dbReference type="NCBI Taxonomy" id="1121328"/>
    <lineage>
        <taxon>Bacteria</taxon>
        <taxon>Bacillati</taxon>
        <taxon>Bacillota</taxon>
        <taxon>Clostridia</taxon>
        <taxon>Peptostreptococcales</taxon>
        <taxon>Tepidibacteraceae</taxon>
        <taxon>Alkalithermobacter</taxon>
    </lineage>
</organism>
<evidence type="ECO:0000313" key="7">
    <source>
        <dbReference type="Proteomes" id="UP000323392"/>
    </source>
</evidence>
<dbReference type="EMBL" id="LSFY01000001">
    <property type="protein sequence ID" value="KXZ40248.1"/>
    <property type="molecule type" value="Genomic_DNA"/>
</dbReference>
<dbReference type="InterPro" id="IPR020081">
    <property type="entry name" value="SsrA-bd_prot_CS"/>
</dbReference>
<dbReference type="STRING" id="1121328.JWYL7_1323"/>
<evidence type="ECO:0000256" key="3">
    <source>
        <dbReference type="HAMAP-Rule" id="MF_00023"/>
    </source>
</evidence>
<dbReference type="Proteomes" id="UP000323392">
    <property type="component" value="Unassembled WGS sequence"/>
</dbReference>
<comment type="similarity">
    <text evidence="3">Belongs to the SmpB family.</text>
</comment>
<proteinExistence type="inferred from homology"/>
<dbReference type="PANTHER" id="PTHR30308">
    <property type="entry name" value="TMRNA-BINDING COMPONENT OF TRANS-TRANSLATION TAGGING COMPLEX"/>
    <property type="match status" value="1"/>
</dbReference>
<protein>
    <recommendedName>
        <fullName evidence="3">SsrA-binding protein</fullName>
    </recommendedName>
    <alternativeName>
        <fullName evidence="3">Small protein B</fullName>
    </alternativeName>
</protein>
<reference evidence="4 6" key="1">
    <citation type="submission" date="2016-02" db="EMBL/GenBank/DDBJ databases">
        <title>Draft genome sequence for Clostridium paradoxum JW-YL-7.</title>
        <authorList>
            <person name="Utturkar S.M."/>
            <person name="Lancaster A."/>
            <person name="Poole F.L."/>
            <person name="Adams M.W."/>
            <person name="Brown S.D."/>
        </authorList>
    </citation>
    <scope>NUCLEOTIDE SEQUENCE [LARGE SCALE GENOMIC DNA]</scope>
    <source>
        <strain evidence="4 6">JW-YL-7</strain>
    </source>
</reference>
<comment type="function">
    <text evidence="3">Required for rescue of stalled ribosomes mediated by trans-translation. Binds to transfer-messenger RNA (tmRNA), required for stable association of tmRNA with ribosomes. tmRNA and SmpB together mimic tRNA shape, replacing the anticodon stem-loop with SmpB. tmRNA is encoded by the ssrA gene; the 2 termini fold to resemble tRNA(Ala) and it encodes a 'tag peptide', a short internal open reading frame. During trans-translation Ala-aminoacylated tmRNA acts like a tRNA, entering the A-site of stalled ribosomes, displacing the stalled mRNA. The ribosome then switches to translate the ORF on the tmRNA; the nascent peptide is terminated with the 'tag peptide' encoded by the tmRNA and targeted for degradation. The ribosome is freed to recommence translation, which seems to be the essential function of trans-translation.</text>
</comment>
<evidence type="ECO:0000256" key="2">
    <source>
        <dbReference type="ARBA" id="ARBA00022884"/>
    </source>
</evidence>
<dbReference type="PANTHER" id="PTHR30308:SF2">
    <property type="entry name" value="SSRA-BINDING PROTEIN"/>
    <property type="match status" value="1"/>
</dbReference>
<dbReference type="Gene3D" id="2.40.280.10">
    <property type="match status" value="1"/>
</dbReference>
<keyword evidence="1 3" id="KW-0963">Cytoplasm</keyword>
<name>A0A150FRP4_CLOPD</name>
<dbReference type="RefSeq" id="WP_066070785.1">
    <property type="nucleotide sequence ID" value="NZ_FRBG01000001.1"/>
</dbReference>
<dbReference type="GO" id="GO:0070929">
    <property type="term" value="P:trans-translation"/>
    <property type="evidence" value="ECO:0007669"/>
    <property type="project" value="UniProtKB-UniRule"/>
</dbReference>
<gene>
    <name evidence="3" type="primary">smpB</name>
    <name evidence="4" type="ORF">JWYL7_1323</name>
    <name evidence="5" type="ORF">SAMN05661008_00197</name>
</gene>
<evidence type="ECO:0000313" key="6">
    <source>
        <dbReference type="Proteomes" id="UP000092605"/>
    </source>
</evidence>
<dbReference type="AlphaFoldDB" id="A0A150FRP4"/>
<sequence length="152" mass="17309">MSDGVKILAQNRKAKHNFFIEETYEAGIELKGTEVKSIRAGKVNLGEGFASIDNGEVFLKQVHVSPYEQGNIFNVDPLRTRKLLLHKHEIRKLIGAVKEKGYSLIPLSMYLKRGKVKVSIALAKGKKLYDKRETIAKRDAQRRIQRELTGKY</sequence>
<dbReference type="GO" id="GO:0003723">
    <property type="term" value="F:RNA binding"/>
    <property type="evidence" value="ECO:0007669"/>
    <property type="project" value="UniProtKB-UniRule"/>
</dbReference>
<keyword evidence="7" id="KW-1185">Reference proteome</keyword>
<keyword evidence="2 3" id="KW-0694">RNA-binding</keyword>
<reference evidence="5 7" key="2">
    <citation type="submission" date="2016-11" db="EMBL/GenBank/DDBJ databases">
        <authorList>
            <person name="Varghese N."/>
            <person name="Submissions S."/>
        </authorList>
    </citation>
    <scope>NUCLEOTIDE SEQUENCE [LARGE SCALE GENOMIC DNA]</scope>
    <source>
        <strain evidence="5 7">DSM 7308</strain>
    </source>
</reference>